<dbReference type="InterPro" id="IPR029065">
    <property type="entry name" value="Enolase_C-like"/>
</dbReference>
<organism evidence="3">
    <name type="scientific">Caldilineaceae bacterium SB0664_bin_27</name>
    <dbReference type="NCBI Taxonomy" id="2605260"/>
    <lineage>
        <taxon>Bacteria</taxon>
        <taxon>Bacillati</taxon>
        <taxon>Chloroflexota</taxon>
        <taxon>Caldilineae</taxon>
        <taxon>Caldilineales</taxon>
        <taxon>Caldilineaceae</taxon>
    </lineage>
</organism>
<evidence type="ECO:0000256" key="1">
    <source>
        <dbReference type="ARBA" id="ARBA00023239"/>
    </source>
</evidence>
<dbReference type="GO" id="GO:0016829">
    <property type="term" value="F:lyase activity"/>
    <property type="evidence" value="ECO:0007669"/>
    <property type="project" value="UniProtKB-KW"/>
</dbReference>
<dbReference type="SUPFAM" id="SSF54826">
    <property type="entry name" value="Enolase N-terminal domain-like"/>
    <property type="match status" value="1"/>
</dbReference>
<name>A0A6B0YRG8_9CHLR</name>
<keyword evidence="1" id="KW-0456">Lyase</keyword>
<dbReference type="InterPro" id="IPR013342">
    <property type="entry name" value="Mandelate_racemase_C"/>
</dbReference>
<dbReference type="PANTHER" id="PTHR48080:SF2">
    <property type="entry name" value="D-GALACTONATE DEHYDRATASE"/>
    <property type="match status" value="1"/>
</dbReference>
<dbReference type="InterPro" id="IPR034593">
    <property type="entry name" value="DgoD-like"/>
</dbReference>
<protein>
    <submittedName>
        <fullName evidence="3">Mandelate racemase/muconate lactonizing enzyme family protein</fullName>
    </submittedName>
</protein>
<dbReference type="SFLD" id="SFLDG00179">
    <property type="entry name" value="mandelate_racemase"/>
    <property type="match status" value="1"/>
</dbReference>
<dbReference type="AlphaFoldDB" id="A0A6B0YRG8"/>
<evidence type="ECO:0000259" key="2">
    <source>
        <dbReference type="SMART" id="SM00922"/>
    </source>
</evidence>
<reference evidence="3" key="1">
    <citation type="submission" date="2019-09" db="EMBL/GenBank/DDBJ databases">
        <title>Characterisation of the sponge microbiome using genome-centric metagenomics.</title>
        <authorList>
            <person name="Engelberts J.P."/>
            <person name="Robbins S.J."/>
            <person name="De Goeij J.M."/>
            <person name="Aranda M."/>
            <person name="Bell S.C."/>
            <person name="Webster N.S."/>
        </authorList>
    </citation>
    <scope>NUCLEOTIDE SEQUENCE</scope>
    <source>
        <strain evidence="3">SB0664_bin_27</strain>
    </source>
</reference>
<gene>
    <name evidence="3" type="ORF">F4Y42_01065</name>
</gene>
<dbReference type="Pfam" id="PF13378">
    <property type="entry name" value="MR_MLE_C"/>
    <property type="match status" value="1"/>
</dbReference>
<proteinExistence type="predicted"/>
<dbReference type="InterPro" id="IPR029017">
    <property type="entry name" value="Enolase-like_N"/>
</dbReference>
<dbReference type="SUPFAM" id="SSF51604">
    <property type="entry name" value="Enolase C-terminal domain-like"/>
    <property type="match status" value="1"/>
</dbReference>
<dbReference type="EMBL" id="VXRG01000008">
    <property type="protein sequence ID" value="MXY92018.1"/>
    <property type="molecule type" value="Genomic_DNA"/>
</dbReference>
<dbReference type="PANTHER" id="PTHR48080">
    <property type="entry name" value="D-GALACTONATE DEHYDRATASE-RELATED"/>
    <property type="match status" value="1"/>
</dbReference>
<dbReference type="Pfam" id="PF02746">
    <property type="entry name" value="MR_MLE_N"/>
    <property type="match status" value="1"/>
</dbReference>
<dbReference type="InterPro" id="IPR013341">
    <property type="entry name" value="Mandelate_racemase_N_dom"/>
</dbReference>
<sequence>MKITDIKTYLMQASVPGGGWTQRNWLFVKVFTDEGIYGVGEASGWPRVVETAIQDLREILIGEDPFLIERIWQKIYLAMMGHGMTGIVGGGALTGIEMALWDIKGKALGVPVWNLLGGKIRDRIRLYAHAHTAERGQELVERGFSGLKTGGVENPIAKIRALREAVGPEIDLMADVHGPPWFSVRDAIRVGQALEEFDLLFYEDPVPPEHVENLAKVARHVNLPIAAGERHTQIYGVRELIEREIVDVIQPDTGRAGGLMQMKKMAAMAEAHGIGFAPHDGSLGPVAEMAAVHLLATLPNFLILEHLEDDAPQRYEVMQPQPEIVDGSIVVPDAPGLGVDIVEDAIARYPSTGNVSTPRQDEYVYFQAKYGRAKWLEQ</sequence>
<dbReference type="InterPro" id="IPR036849">
    <property type="entry name" value="Enolase-like_C_sf"/>
</dbReference>
<dbReference type="SFLD" id="SFLDS00001">
    <property type="entry name" value="Enolase"/>
    <property type="match status" value="1"/>
</dbReference>
<evidence type="ECO:0000313" key="3">
    <source>
        <dbReference type="EMBL" id="MXY92018.1"/>
    </source>
</evidence>
<dbReference type="Gene3D" id="3.30.390.10">
    <property type="entry name" value="Enolase-like, N-terminal domain"/>
    <property type="match status" value="1"/>
</dbReference>
<feature type="domain" description="Mandelate racemase/muconate lactonizing enzyme C-terminal" evidence="2">
    <location>
        <begin position="129"/>
        <end position="224"/>
    </location>
</feature>
<dbReference type="SMART" id="SM00922">
    <property type="entry name" value="MR_MLE"/>
    <property type="match status" value="1"/>
</dbReference>
<dbReference type="CDD" id="cd03316">
    <property type="entry name" value="MR_like"/>
    <property type="match status" value="1"/>
</dbReference>
<dbReference type="Gene3D" id="3.20.20.120">
    <property type="entry name" value="Enolase-like C-terminal domain"/>
    <property type="match status" value="1"/>
</dbReference>
<accession>A0A6B0YRG8</accession>
<comment type="caution">
    <text evidence="3">The sequence shown here is derived from an EMBL/GenBank/DDBJ whole genome shotgun (WGS) entry which is preliminary data.</text>
</comment>